<gene>
    <name evidence="6" type="primary">106080703</name>
</gene>
<feature type="chain" id="PRO_5009030349" description="UDP-glucuronosyltransferase" evidence="5">
    <location>
        <begin position="27"/>
        <end position="519"/>
    </location>
</feature>
<evidence type="ECO:0000256" key="1">
    <source>
        <dbReference type="ARBA" id="ARBA00009995"/>
    </source>
</evidence>
<dbReference type="Proteomes" id="UP000095300">
    <property type="component" value="Unassembled WGS sequence"/>
</dbReference>
<keyword evidence="5" id="KW-0812">Transmembrane</keyword>
<dbReference type="KEGG" id="scac:106080703"/>
<evidence type="ECO:0000313" key="7">
    <source>
        <dbReference type="Proteomes" id="UP000095300"/>
    </source>
</evidence>
<reference evidence="6" key="1">
    <citation type="submission" date="2020-05" db="UniProtKB">
        <authorList>
            <consortium name="EnsemblMetazoa"/>
        </authorList>
    </citation>
    <scope>IDENTIFICATION</scope>
    <source>
        <strain evidence="6">USDA</strain>
    </source>
</reference>
<comment type="similarity">
    <text evidence="1 4">Belongs to the UDP-glycosyltransferase family.</text>
</comment>
<dbReference type="EC" id="2.4.1.17" evidence="5"/>
<protein>
    <recommendedName>
        <fullName evidence="5">UDP-glucuronosyltransferase</fullName>
        <ecNumber evidence="5">2.4.1.17</ecNumber>
    </recommendedName>
</protein>
<comment type="catalytic activity">
    <reaction evidence="5">
        <text>glucuronate acceptor + UDP-alpha-D-glucuronate = acceptor beta-D-glucuronoside + UDP + H(+)</text>
        <dbReference type="Rhea" id="RHEA:21032"/>
        <dbReference type="ChEBI" id="CHEBI:15378"/>
        <dbReference type="ChEBI" id="CHEBI:58052"/>
        <dbReference type="ChEBI" id="CHEBI:58223"/>
        <dbReference type="ChEBI" id="CHEBI:132367"/>
        <dbReference type="ChEBI" id="CHEBI:132368"/>
        <dbReference type="EC" id="2.4.1.17"/>
    </reaction>
</comment>
<evidence type="ECO:0000256" key="3">
    <source>
        <dbReference type="ARBA" id="ARBA00022679"/>
    </source>
</evidence>
<evidence type="ECO:0000256" key="4">
    <source>
        <dbReference type="RuleBase" id="RU003718"/>
    </source>
</evidence>
<keyword evidence="3 4" id="KW-0808">Transferase</keyword>
<feature type="signal peptide" evidence="5">
    <location>
        <begin position="1"/>
        <end position="26"/>
    </location>
</feature>
<dbReference type="Pfam" id="PF00201">
    <property type="entry name" value="UDPGT"/>
    <property type="match status" value="1"/>
</dbReference>
<keyword evidence="5" id="KW-0732">Signal</keyword>
<keyword evidence="5" id="KW-0472">Membrane</keyword>
<comment type="subcellular location">
    <subcellularLocation>
        <location evidence="5">Membrane</location>
        <topology evidence="5">Single-pass membrane protein</topology>
    </subcellularLocation>
</comment>
<dbReference type="OrthoDB" id="5835829at2759"/>
<dbReference type="InterPro" id="IPR050271">
    <property type="entry name" value="UDP-glycosyltransferase"/>
</dbReference>
<dbReference type="Gene3D" id="3.40.50.2000">
    <property type="entry name" value="Glycogen Phosphorylase B"/>
    <property type="match status" value="1"/>
</dbReference>
<organism evidence="6 7">
    <name type="scientific">Stomoxys calcitrans</name>
    <name type="common">Stable fly</name>
    <name type="synonym">Conops calcitrans</name>
    <dbReference type="NCBI Taxonomy" id="35570"/>
    <lineage>
        <taxon>Eukaryota</taxon>
        <taxon>Metazoa</taxon>
        <taxon>Ecdysozoa</taxon>
        <taxon>Arthropoda</taxon>
        <taxon>Hexapoda</taxon>
        <taxon>Insecta</taxon>
        <taxon>Pterygota</taxon>
        <taxon>Neoptera</taxon>
        <taxon>Endopterygota</taxon>
        <taxon>Diptera</taxon>
        <taxon>Brachycera</taxon>
        <taxon>Muscomorpha</taxon>
        <taxon>Muscoidea</taxon>
        <taxon>Muscidae</taxon>
        <taxon>Stomoxys</taxon>
    </lineage>
</organism>
<accession>A0A1I8PLJ4</accession>
<evidence type="ECO:0000256" key="5">
    <source>
        <dbReference type="RuleBase" id="RU362059"/>
    </source>
</evidence>
<keyword evidence="2 4" id="KW-0328">Glycosyltransferase</keyword>
<dbReference type="InterPro" id="IPR035595">
    <property type="entry name" value="UDP_glycos_trans_CS"/>
</dbReference>
<proteinExistence type="inferred from homology"/>
<dbReference type="PANTHER" id="PTHR48043:SF159">
    <property type="entry name" value="EG:EG0003.4 PROTEIN-RELATED"/>
    <property type="match status" value="1"/>
</dbReference>
<dbReference type="GO" id="GO:0015020">
    <property type="term" value="F:glucuronosyltransferase activity"/>
    <property type="evidence" value="ECO:0007669"/>
    <property type="project" value="UniProtKB-EC"/>
</dbReference>
<dbReference type="AlphaFoldDB" id="A0A1I8PLJ4"/>
<dbReference type="STRING" id="35570.A0A1I8PLJ4"/>
<name>A0A1I8PLJ4_STOCA</name>
<evidence type="ECO:0000256" key="2">
    <source>
        <dbReference type="ARBA" id="ARBA00022676"/>
    </source>
</evidence>
<dbReference type="VEuPathDB" id="VectorBase:SCAU009216"/>
<dbReference type="CDD" id="cd03784">
    <property type="entry name" value="GT1_Gtf-like"/>
    <property type="match status" value="1"/>
</dbReference>
<evidence type="ECO:0000313" key="6">
    <source>
        <dbReference type="EnsemblMetazoa" id="SCAU009216-PA"/>
    </source>
</evidence>
<dbReference type="SUPFAM" id="SSF53756">
    <property type="entry name" value="UDP-Glycosyltransferase/glycogen phosphorylase"/>
    <property type="match status" value="1"/>
</dbReference>
<dbReference type="PANTHER" id="PTHR48043">
    <property type="entry name" value="EG:EG0003.4 PROTEIN-RELATED"/>
    <property type="match status" value="1"/>
</dbReference>
<keyword evidence="5" id="KW-1133">Transmembrane helix</keyword>
<dbReference type="GO" id="GO:0016020">
    <property type="term" value="C:membrane"/>
    <property type="evidence" value="ECO:0007669"/>
    <property type="project" value="UniProtKB-SubCell"/>
</dbReference>
<sequence length="519" mass="59082">MKILCLSRILTLILQILFTSIKLSENAKILAVFPFPGPSQYMFAKPYLKELAARGHQLTVISGYPSEGNGDNYRDIALPVANELQEVYMQGALKKRNLWSELTYVSDFLYNVSGCTLRNPQVQELLAKETFDLAIIEAVSTDALYSLGHHFGVPIIGVAPFSKDIIIDDIMGNPRPLAYTPTMATGFTDQMSYGQRLQNVVVQMLELLHTQWIHLPRQQKLLDLYMPHIAQRVETMRKNISLFLLNQHFSLSYGKPLVSNVIEVGGLQIPRQTKPLPKEIRSIIDHSPNDVIFFSMGTNVKSKDFPPHIIQLFNRVFSQLPYTVLWKFENPKLPGKPSNLHINPWFPQSDILAEEKVKLFISHAGLLSTFEAVHYGKPMLVLPIFFDQNLNANNAKEKGFALRLDMATLTEQQFKNSILELMKNRSYSEKIKEISQRYHDQPVKPMDLAIYWTEYVIRHGGAEHLRSPAQKMDFLQKHSIDTIGALVMVAVLAICVFITILRRICKLLIAILAIKKKVD</sequence>
<dbReference type="EnsemblMetazoa" id="SCAU009216-RA">
    <property type="protein sequence ID" value="SCAU009216-PA"/>
    <property type="gene ID" value="SCAU009216"/>
</dbReference>
<feature type="transmembrane region" description="Helical" evidence="5">
    <location>
        <begin position="483"/>
        <end position="501"/>
    </location>
</feature>
<keyword evidence="7" id="KW-1185">Reference proteome</keyword>
<dbReference type="FunFam" id="3.40.50.2000:FF:000050">
    <property type="entry name" value="UDP-glucuronosyltransferase"/>
    <property type="match status" value="1"/>
</dbReference>
<dbReference type="InterPro" id="IPR002213">
    <property type="entry name" value="UDP_glucos_trans"/>
</dbReference>
<dbReference type="PROSITE" id="PS00375">
    <property type="entry name" value="UDPGT"/>
    <property type="match status" value="1"/>
</dbReference>